<protein>
    <recommendedName>
        <fullName evidence="1">DUF7222 domain-containing protein</fullName>
    </recommendedName>
</protein>
<evidence type="ECO:0000313" key="2">
    <source>
        <dbReference type="EMBL" id="SMO41529.1"/>
    </source>
</evidence>
<gene>
    <name evidence="2" type="ORF">SAMN06265220_101637</name>
</gene>
<evidence type="ECO:0000313" key="3">
    <source>
        <dbReference type="Proteomes" id="UP000319267"/>
    </source>
</evidence>
<reference evidence="2 3" key="1">
    <citation type="submission" date="2017-05" db="EMBL/GenBank/DDBJ databases">
        <authorList>
            <person name="Varghese N."/>
            <person name="Submissions S."/>
        </authorList>
    </citation>
    <scope>NUCLEOTIDE SEQUENCE [LARGE SCALE GENOMIC DNA]</scope>
    <source>
        <strain evidence="2 3">DSM 29982</strain>
    </source>
</reference>
<evidence type="ECO:0000259" key="1">
    <source>
        <dbReference type="Pfam" id="PF23864"/>
    </source>
</evidence>
<organism evidence="2 3">
    <name type="scientific">Flavobacterium nitrogenifigens</name>
    <dbReference type="NCBI Taxonomy" id="1617283"/>
    <lineage>
        <taxon>Bacteria</taxon>
        <taxon>Pseudomonadati</taxon>
        <taxon>Bacteroidota</taxon>
        <taxon>Flavobacteriia</taxon>
        <taxon>Flavobacteriales</taxon>
        <taxon>Flavobacteriaceae</taxon>
        <taxon>Flavobacterium</taxon>
    </lineage>
</organism>
<dbReference type="OrthoDB" id="1354746at2"/>
<dbReference type="RefSeq" id="WP_111377053.1">
    <property type="nucleotide sequence ID" value="NZ_CP043612.1"/>
</dbReference>
<proteinExistence type="predicted"/>
<dbReference type="EMBL" id="FXTQ01000001">
    <property type="protein sequence ID" value="SMO41529.1"/>
    <property type="molecule type" value="Genomic_DNA"/>
</dbReference>
<name>A0A521B396_9FLAO</name>
<sequence>MYAFSKSIYTEYPVSRVFNKIILSDLGSYDGTKKEQLKSFLEDLQRVGCISGMIGDFIYHADCKNFYIRHLDDLENIREEIEDSLGEAVKNRHRLPHYTFMCWLCFEEYCFDIYRSSFEK</sequence>
<feature type="domain" description="DUF7222" evidence="1">
    <location>
        <begin position="35"/>
        <end position="116"/>
    </location>
</feature>
<dbReference type="AlphaFoldDB" id="A0A521B396"/>
<keyword evidence="3" id="KW-1185">Reference proteome</keyword>
<dbReference type="Proteomes" id="UP000319267">
    <property type="component" value="Unassembled WGS sequence"/>
</dbReference>
<dbReference type="InterPro" id="IPR055646">
    <property type="entry name" value="DUF7222"/>
</dbReference>
<accession>A0A521B396</accession>
<dbReference type="Pfam" id="PF23864">
    <property type="entry name" value="DUF7222"/>
    <property type="match status" value="1"/>
</dbReference>